<dbReference type="RefSeq" id="WP_010601252.1">
    <property type="nucleotide sequence ID" value="NZ_JAPJUH010000003.1"/>
</dbReference>
<evidence type="ECO:0000313" key="3">
    <source>
        <dbReference type="Proteomes" id="UP001142592"/>
    </source>
</evidence>
<feature type="transmembrane region" description="Helical" evidence="1">
    <location>
        <begin position="50"/>
        <end position="72"/>
    </location>
</feature>
<proteinExistence type="predicted"/>
<accession>A0A9X3I9J4</accession>
<protein>
    <recommendedName>
        <fullName evidence="4">Redox-active disulfide protein 2</fullName>
    </recommendedName>
</protein>
<keyword evidence="1" id="KW-1133">Transmembrane helix</keyword>
<dbReference type="AlphaFoldDB" id="A0A9X3I9J4"/>
<keyword evidence="3" id="KW-1185">Reference proteome</keyword>
<dbReference type="EMBL" id="JAPJUH010000003">
    <property type="protein sequence ID" value="MCX3265064.1"/>
    <property type="molecule type" value="Genomic_DNA"/>
</dbReference>
<feature type="transmembrane region" description="Helical" evidence="1">
    <location>
        <begin position="20"/>
        <end position="44"/>
    </location>
</feature>
<comment type="caution">
    <text evidence="2">The sequence shown here is derived from an EMBL/GenBank/DDBJ whole genome shotgun (WGS) entry which is preliminary data.</text>
</comment>
<sequence>MEQNIKQPESVEALIKRKDLLKGVMLGLGLVYLVAFGILTYLAVTNGLSKVSIALIPICLSPLTLLPLLLNFNSLKKVIASRKA</sequence>
<evidence type="ECO:0008006" key="4">
    <source>
        <dbReference type="Google" id="ProtNLM"/>
    </source>
</evidence>
<reference evidence="2" key="1">
    <citation type="submission" date="2022-11" db="EMBL/GenBank/DDBJ databases">
        <authorList>
            <person name="Graham C."/>
            <person name="Newman J.D."/>
        </authorList>
    </citation>
    <scope>NUCLEOTIDE SEQUENCE</scope>
    <source>
        <strain evidence="2">DSM 19486</strain>
    </source>
</reference>
<keyword evidence="1" id="KW-0812">Transmembrane</keyword>
<name>A0A9X3I9J4_9SPHI</name>
<evidence type="ECO:0000313" key="2">
    <source>
        <dbReference type="EMBL" id="MCX3265064.1"/>
    </source>
</evidence>
<organism evidence="2 3">
    <name type="scientific">Pedobacter agri</name>
    <dbReference type="NCBI Taxonomy" id="454586"/>
    <lineage>
        <taxon>Bacteria</taxon>
        <taxon>Pseudomonadati</taxon>
        <taxon>Bacteroidota</taxon>
        <taxon>Sphingobacteriia</taxon>
        <taxon>Sphingobacteriales</taxon>
        <taxon>Sphingobacteriaceae</taxon>
        <taxon>Pedobacter</taxon>
    </lineage>
</organism>
<dbReference type="Proteomes" id="UP001142592">
    <property type="component" value="Unassembled WGS sequence"/>
</dbReference>
<gene>
    <name evidence="2" type="ORF">OQZ29_09920</name>
</gene>
<keyword evidence="1" id="KW-0472">Membrane</keyword>
<evidence type="ECO:0000256" key="1">
    <source>
        <dbReference type="SAM" id="Phobius"/>
    </source>
</evidence>